<evidence type="ECO:0000256" key="1">
    <source>
        <dbReference type="SAM" id="MobiDB-lite"/>
    </source>
</evidence>
<keyword evidence="3" id="KW-1185">Reference proteome</keyword>
<feature type="compositionally biased region" description="Gly residues" evidence="1">
    <location>
        <begin position="75"/>
        <end position="88"/>
    </location>
</feature>
<dbReference type="Proteomes" id="UP001187192">
    <property type="component" value="Unassembled WGS sequence"/>
</dbReference>
<reference evidence="2" key="1">
    <citation type="submission" date="2023-07" db="EMBL/GenBank/DDBJ databases">
        <title>draft genome sequence of fig (Ficus carica).</title>
        <authorList>
            <person name="Takahashi T."/>
            <person name="Nishimura K."/>
        </authorList>
    </citation>
    <scope>NUCLEOTIDE SEQUENCE</scope>
</reference>
<name>A0AA87ZBB3_FICCA</name>
<proteinExistence type="predicted"/>
<evidence type="ECO:0000313" key="2">
    <source>
        <dbReference type="EMBL" id="GMN30947.1"/>
    </source>
</evidence>
<accession>A0AA87ZBB3</accession>
<comment type="caution">
    <text evidence="2">The sequence shown here is derived from an EMBL/GenBank/DDBJ whole genome shotgun (WGS) entry which is preliminary data.</text>
</comment>
<gene>
    <name evidence="2" type="ORF">TIFTF001_046465</name>
</gene>
<protein>
    <submittedName>
        <fullName evidence="2">Uncharacterized protein</fullName>
    </submittedName>
</protein>
<dbReference type="AlphaFoldDB" id="A0AA87ZBB3"/>
<organism evidence="2 3">
    <name type="scientific">Ficus carica</name>
    <name type="common">Common fig</name>
    <dbReference type="NCBI Taxonomy" id="3494"/>
    <lineage>
        <taxon>Eukaryota</taxon>
        <taxon>Viridiplantae</taxon>
        <taxon>Streptophyta</taxon>
        <taxon>Embryophyta</taxon>
        <taxon>Tracheophyta</taxon>
        <taxon>Spermatophyta</taxon>
        <taxon>Magnoliopsida</taxon>
        <taxon>eudicotyledons</taxon>
        <taxon>Gunneridae</taxon>
        <taxon>Pentapetalae</taxon>
        <taxon>rosids</taxon>
        <taxon>fabids</taxon>
        <taxon>Rosales</taxon>
        <taxon>Moraceae</taxon>
        <taxon>Ficeae</taxon>
        <taxon>Ficus</taxon>
    </lineage>
</organism>
<evidence type="ECO:0000313" key="3">
    <source>
        <dbReference type="Proteomes" id="UP001187192"/>
    </source>
</evidence>
<dbReference type="EMBL" id="BTGU01004699">
    <property type="protein sequence ID" value="GMN30947.1"/>
    <property type="molecule type" value="Genomic_DNA"/>
</dbReference>
<sequence length="97" mass="10259">MRQCDSLRGPGWRGIRGVRAMRRTFSKSRAARCSWGLNFGYAFINFLGGQTQIGIGGARWTKSTRDLTGGDPDLGSGGGVGVPLGGRLEGAKTQLAT</sequence>
<feature type="region of interest" description="Disordered" evidence="1">
    <location>
        <begin position="64"/>
        <end position="97"/>
    </location>
</feature>